<dbReference type="Proteomes" id="UP000242792">
    <property type="component" value="Chromosome"/>
</dbReference>
<dbReference type="KEGG" id="cke:B5M06_12660"/>
<sequence length="62" mass="6869">MRTDGIGVDIQPNLKLEVAPARWPMLIGGVLYHVQVVAWVQFLAYSKIIAPVYPPGRPAKVK</sequence>
<dbReference type="EMBL" id="CP020121">
    <property type="protein sequence ID" value="AQZ98972.1"/>
    <property type="molecule type" value="Genomic_DNA"/>
</dbReference>
<organism evidence="1 2">
    <name type="scientific">Comamonas kerstersii</name>
    <dbReference type="NCBI Taxonomy" id="225992"/>
    <lineage>
        <taxon>Bacteria</taxon>
        <taxon>Pseudomonadati</taxon>
        <taxon>Pseudomonadota</taxon>
        <taxon>Betaproteobacteria</taxon>
        <taxon>Burkholderiales</taxon>
        <taxon>Comamonadaceae</taxon>
        <taxon>Comamonas</taxon>
    </lineage>
</organism>
<gene>
    <name evidence="1" type="ORF">B5M06_12660</name>
</gene>
<name>A0A1V3TNZ3_9BURK</name>
<reference evidence="1 2" key="1">
    <citation type="submission" date="2017-03" db="EMBL/GenBank/DDBJ databases">
        <title>Rapid Whole Genome Sequencing of Comamonas kerstersii Causing Continuous ambulatory Peritoneal Dialysis-Associated Peritonitis.</title>
        <authorList>
            <person name="Zheng B."/>
        </authorList>
    </citation>
    <scope>NUCLEOTIDE SEQUENCE [LARGE SCALE GENOMIC DNA]</scope>
    <source>
        <strain evidence="1 2">8943</strain>
    </source>
</reference>
<dbReference type="AlphaFoldDB" id="A0A1V3TNZ3"/>
<evidence type="ECO:0000313" key="2">
    <source>
        <dbReference type="Proteomes" id="UP000242792"/>
    </source>
</evidence>
<accession>A0A1V0BGJ0</accession>
<accession>A0A1V3TNZ3</accession>
<proteinExistence type="predicted"/>
<protein>
    <submittedName>
        <fullName evidence="1">Uncharacterized protein</fullName>
    </submittedName>
</protein>
<evidence type="ECO:0000313" key="1">
    <source>
        <dbReference type="EMBL" id="AQZ98972.1"/>
    </source>
</evidence>